<dbReference type="Proteomes" id="UP001589758">
    <property type="component" value="Unassembled WGS sequence"/>
</dbReference>
<reference evidence="11 12" key="1">
    <citation type="submission" date="2024-09" db="EMBL/GenBank/DDBJ databases">
        <authorList>
            <person name="Sun Q."/>
            <person name="Mori K."/>
        </authorList>
    </citation>
    <scope>NUCLEOTIDE SEQUENCE [LARGE SCALE GENOMIC DNA]</scope>
    <source>
        <strain evidence="11 12">CCM 8545</strain>
    </source>
</reference>
<dbReference type="InterPro" id="IPR003423">
    <property type="entry name" value="OMP_efflux"/>
</dbReference>
<evidence type="ECO:0000313" key="12">
    <source>
        <dbReference type="Proteomes" id="UP001589758"/>
    </source>
</evidence>
<evidence type="ECO:0000256" key="5">
    <source>
        <dbReference type="ARBA" id="ARBA00022692"/>
    </source>
</evidence>
<dbReference type="EMBL" id="JBHLXE010000046">
    <property type="protein sequence ID" value="MFC0179377.1"/>
    <property type="molecule type" value="Genomic_DNA"/>
</dbReference>
<sequence length="457" mass="50152">MKTRLKLVTVCVALFTSTFSMQALSEDLLQVYKKAEATNPDLRRAQADRNSAFEKINEARSGLLPQLNAQASYTENRGLRDNKNSNSEIKSGSINLTQSLFDYSIWKGLSIQQKAANIEETNYQSAQQKLILDTATAYFNVLGAIDSLEFVEANRKAVFRQLEQTEQQFEVGLVAITDVQNAKAQYDSVVANLVNSSNQLENALEVLRQITGHHFDKLASLDVNTFKTARPDSVDKLIENANNRNLSLLAARLQQELSRENIRLEQSGHLPTLTAQASSSVRDTSYSGSNRLRATDDNTGENSIGVTLNVPIFQGGRTWSRTEQAQYGYVSASEALEATARSVEQNVRSSRNNLNASISSINAFEQAVVSAQTSLDATEAGYQVGTRTIVDVLNATTTLFNAKQQLSNARYAYLINQLNLKSAQGLLQESDLAELNATLGSHVSTATDAIVSDEAFN</sequence>
<evidence type="ECO:0000256" key="7">
    <source>
        <dbReference type="ARBA" id="ARBA00023237"/>
    </source>
</evidence>
<comment type="similarity">
    <text evidence="2">Belongs to the outer membrane factor (OMF) (TC 1.B.17) family.</text>
</comment>
<evidence type="ECO:0000313" key="11">
    <source>
        <dbReference type="EMBL" id="MFC0179377.1"/>
    </source>
</evidence>
<keyword evidence="10" id="KW-0732">Signal</keyword>
<feature type="compositionally biased region" description="Polar residues" evidence="9">
    <location>
        <begin position="273"/>
        <end position="292"/>
    </location>
</feature>
<keyword evidence="5" id="KW-0812">Transmembrane</keyword>
<keyword evidence="4" id="KW-1134">Transmembrane beta strand</keyword>
<evidence type="ECO:0000256" key="6">
    <source>
        <dbReference type="ARBA" id="ARBA00023136"/>
    </source>
</evidence>
<dbReference type="SUPFAM" id="SSF56954">
    <property type="entry name" value="Outer membrane efflux proteins (OEP)"/>
    <property type="match status" value="1"/>
</dbReference>
<dbReference type="InterPro" id="IPR010130">
    <property type="entry name" value="T1SS_OMP_TolC"/>
</dbReference>
<evidence type="ECO:0000256" key="3">
    <source>
        <dbReference type="ARBA" id="ARBA00022448"/>
    </source>
</evidence>
<protein>
    <submittedName>
        <fullName evidence="11">Outer membrane channel protein TolC</fullName>
    </submittedName>
</protein>
<comment type="subcellular location">
    <subcellularLocation>
        <location evidence="1">Cell outer membrane</location>
    </subcellularLocation>
</comment>
<dbReference type="NCBIfam" id="NF007002">
    <property type="entry name" value="PRK09465.1"/>
    <property type="match status" value="1"/>
</dbReference>
<keyword evidence="3" id="KW-0813">Transport</keyword>
<keyword evidence="12" id="KW-1185">Reference proteome</keyword>
<evidence type="ECO:0000256" key="10">
    <source>
        <dbReference type="SAM" id="SignalP"/>
    </source>
</evidence>
<dbReference type="RefSeq" id="WP_385876475.1">
    <property type="nucleotide sequence ID" value="NZ_JBHLXE010000046.1"/>
</dbReference>
<evidence type="ECO:0000256" key="9">
    <source>
        <dbReference type="SAM" id="MobiDB-lite"/>
    </source>
</evidence>
<keyword evidence="6" id="KW-0472">Membrane</keyword>
<feature type="region of interest" description="Disordered" evidence="9">
    <location>
        <begin position="268"/>
        <end position="299"/>
    </location>
</feature>
<feature type="signal peptide" evidence="10">
    <location>
        <begin position="1"/>
        <end position="22"/>
    </location>
</feature>
<dbReference type="InterPro" id="IPR058622">
    <property type="entry name" value="TolC"/>
</dbReference>
<gene>
    <name evidence="11" type="primary">tolC</name>
    <name evidence="11" type="ORF">ACFFIT_04610</name>
</gene>
<evidence type="ECO:0000256" key="2">
    <source>
        <dbReference type="ARBA" id="ARBA00007613"/>
    </source>
</evidence>
<dbReference type="Gene3D" id="1.20.1600.10">
    <property type="entry name" value="Outer membrane efflux proteins (OEP)"/>
    <property type="match status" value="1"/>
</dbReference>
<evidence type="ECO:0000256" key="1">
    <source>
        <dbReference type="ARBA" id="ARBA00004442"/>
    </source>
</evidence>
<accession>A0ABV6C8S0</accession>
<name>A0ABV6C8S0_9GAMM</name>
<keyword evidence="7" id="KW-0998">Cell outer membrane</keyword>
<proteinExistence type="inferred from homology"/>
<dbReference type="PANTHER" id="PTHR30026">
    <property type="entry name" value="OUTER MEMBRANE PROTEIN TOLC"/>
    <property type="match status" value="1"/>
</dbReference>
<feature type="coiled-coil region" evidence="8">
    <location>
        <begin position="148"/>
        <end position="210"/>
    </location>
</feature>
<dbReference type="NCBIfam" id="TIGR01844">
    <property type="entry name" value="type_I_sec_TolC"/>
    <property type="match status" value="1"/>
</dbReference>
<evidence type="ECO:0000256" key="4">
    <source>
        <dbReference type="ARBA" id="ARBA00022452"/>
    </source>
</evidence>
<comment type="caution">
    <text evidence="11">The sequence shown here is derived from an EMBL/GenBank/DDBJ whole genome shotgun (WGS) entry which is preliminary data.</text>
</comment>
<evidence type="ECO:0000256" key="8">
    <source>
        <dbReference type="SAM" id="Coils"/>
    </source>
</evidence>
<feature type="chain" id="PRO_5047066423" evidence="10">
    <location>
        <begin position="23"/>
        <end position="457"/>
    </location>
</feature>
<dbReference type="PANTHER" id="PTHR30026:SF20">
    <property type="entry name" value="OUTER MEMBRANE PROTEIN TOLC"/>
    <property type="match status" value="1"/>
</dbReference>
<dbReference type="Pfam" id="PF02321">
    <property type="entry name" value="OEP"/>
    <property type="match status" value="2"/>
</dbReference>
<keyword evidence="8" id="KW-0175">Coiled coil</keyword>
<organism evidence="11 12">
    <name type="scientific">Thorsellia kenyensis</name>
    <dbReference type="NCBI Taxonomy" id="1549888"/>
    <lineage>
        <taxon>Bacteria</taxon>
        <taxon>Pseudomonadati</taxon>
        <taxon>Pseudomonadota</taxon>
        <taxon>Gammaproteobacteria</taxon>
        <taxon>Enterobacterales</taxon>
        <taxon>Thorselliaceae</taxon>
        <taxon>Thorsellia</taxon>
    </lineage>
</organism>
<dbReference type="InterPro" id="IPR051906">
    <property type="entry name" value="TolC-like"/>
</dbReference>